<feature type="region of interest" description="Disordered" evidence="6">
    <location>
        <begin position="1"/>
        <end position="20"/>
    </location>
</feature>
<keyword evidence="10" id="KW-1185">Reference proteome</keyword>
<keyword evidence="3 7" id="KW-0812">Transmembrane</keyword>
<evidence type="ECO:0000256" key="3">
    <source>
        <dbReference type="ARBA" id="ARBA00022692"/>
    </source>
</evidence>
<name>A0ABZ3FWE4_ACHDE</name>
<feature type="transmembrane region" description="Helical" evidence="7">
    <location>
        <begin position="348"/>
        <end position="372"/>
    </location>
</feature>
<dbReference type="PROSITE" id="PS50850">
    <property type="entry name" value="MFS"/>
    <property type="match status" value="1"/>
</dbReference>
<comment type="subcellular location">
    <subcellularLocation>
        <location evidence="1">Membrane</location>
        <topology evidence="1">Multi-pass membrane protein</topology>
    </subcellularLocation>
</comment>
<dbReference type="CDD" id="cd17319">
    <property type="entry name" value="MFS_ExuT_GudP_like"/>
    <property type="match status" value="1"/>
</dbReference>
<feature type="transmembrane region" description="Helical" evidence="7">
    <location>
        <begin position="31"/>
        <end position="54"/>
    </location>
</feature>
<feature type="transmembrane region" description="Helical" evidence="7">
    <location>
        <begin position="97"/>
        <end position="115"/>
    </location>
</feature>
<feature type="transmembrane region" description="Helical" evidence="7">
    <location>
        <begin position="384"/>
        <end position="405"/>
    </location>
</feature>
<dbReference type="InterPro" id="IPR020846">
    <property type="entry name" value="MFS_dom"/>
</dbReference>
<dbReference type="PANTHER" id="PTHR43791:SF36">
    <property type="entry name" value="TRANSPORTER, PUTATIVE (AFU_ORTHOLOGUE AFUA_6G08340)-RELATED"/>
    <property type="match status" value="1"/>
</dbReference>
<evidence type="ECO:0000256" key="7">
    <source>
        <dbReference type="SAM" id="Phobius"/>
    </source>
</evidence>
<dbReference type="InterPro" id="IPR036259">
    <property type="entry name" value="MFS_trans_sf"/>
</dbReference>
<dbReference type="RefSeq" id="WP_209167073.1">
    <property type="nucleotide sequence ID" value="NZ_CP154792.1"/>
</dbReference>
<keyword evidence="2" id="KW-0813">Transport</keyword>
<feature type="transmembrane region" description="Helical" evidence="7">
    <location>
        <begin position="291"/>
        <end position="312"/>
    </location>
</feature>
<feature type="transmembrane region" description="Helical" evidence="7">
    <location>
        <begin position="121"/>
        <end position="143"/>
    </location>
</feature>
<dbReference type="EMBL" id="CP154792">
    <property type="protein sequence ID" value="XAN14090.1"/>
    <property type="molecule type" value="Genomic_DNA"/>
</dbReference>
<dbReference type="Pfam" id="PF07690">
    <property type="entry name" value="MFS_1"/>
    <property type="match status" value="1"/>
</dbReference>
<feature type="transmembrane region" description="Helical" evidence="7">
    <location>
        <begin position="155"/>
        <end position="180"/>
    </location>
</feature>
<protein>
    <submittedName>
        <fullName evidence="9">MFS transporter</fullName>
    </submittedName>
</protein>
<dbReference type="SUPFAM" id="SSF103473">
    <property type="entry name" value="MFS general substrate transporter"/>
    <property type="match status" value="1"/>
</dbReference>
<feature type="transmembrane region" description="Helical" evidence="7">
    <location>
        <begin position="60"/>
        <end position="81"/>
    </location>
</feature>
<evidence type="ECO:0000256" key="5">
    <source>
        <dbReference type="ARBA" id="ARBA00023136"/>
    </source>
</evidence>
<sequence length="451" mass="49430">MHEHMADTRQRDDAPEDANTRETYARVTRRLFPFFLVCFTLAFLDRVNIGFAQLQMQRDLAFSSAIYGLGAGVFFIGYVLLEVPSNLLLRKYGARKTLTRIMVLWGLISTAMMFVRTPMEFYVLRLLLGMAEAGFFPGMVLYFTYWYPRRRRAAIINVATLGSCVAGAGGGIVSGALIHFTDGVGGLAGWQWMFLAEGAPSVVMGVVAWFYLVDRPGAARWLSESQKSIIVADLRSEDEPAAAHSGAELARLLRRPGVYVLSIVYFCLNAGIYTLGFWIPSIVRGFGIADPLTIGLYSAIPYAFGAVAMTFMTRSSDRLQERRWHFAIAMTLGALALVLLTLTTRNFFVSMALVTVAFPLIFGSLPIFWAACSGWLGESMQASGLAFISSLGAIGAFVSPALLGWIKTETGSLNNGFYLIAIVMVIASGMMVAMIAPRTASPLRRPVSQRA</sequence>
<evidence type="ECO:0000313" key="9">
    <source>
        <dbReference type="EMBL" id="XAN14090.1"/>
    </source>
</evidence>
<organism evidence="9 10">
    <name type="scientific">Achromobacter denitrificans</name>
    <name type="common">Alcaligenes denitrificans</name>
    <dbReference type="NCBI Taxonomy" id="32002"/>
    <lineage>
        <taxon>Bacteria</taxon>
        <taxon>Pseudomonadati</taxon>
        <taxon>Pseudomonadota</taxon>
        <taxon>Betaproteobacteria</taxon>
        <taxon>Burkholderiales</taxon>
        <taxon>Alcaligenaceae</taxon>
        <taxon>Achromobacter</taxon>
    </lineage>
</organism>
<evidence type="ECO:0000256" key="1">
    <source>
        <dbReference type="ARBA" id="ARBA00004141"/>
    </source>
</evidence>
<dbReference type="Gene3D" id="1.20.1250.20">
    <property type="entry name" value="MFS general substrate transporter like domains"/>
    <property type="match status" value="2"/>
</dbReference>
<keyword evidence="5 7" id="KW-0472">Membrane</keyword>
<evidence type="ECO:0000256" key="2">
    <source>
        <dbReference type="ARBA" id="ARBA00022448"/>
    </source>
</evidence>
<feature type="transmembrane region" description="Helical" evidence="7">
    <location>
        <begin position="417"/>
        <end position="436"/>
    </location>
</feature>
<dbReference type="PANTHER" id="PTHR43791">
    <property type="entry name" value="PERMEASE-RELATED"/>
    <property type="match status" value="1"/>
</dbReference>
<gene>
    <name evidence="9" type="ORF">AAIK43_22225</name>
</gene>
<reference evidence="9 10" key="1">
    <citation type="submission" date="2024-05" db="EMBL/GenBank/DDBJ databases">
        <title>Achromobacter denitrificans. BP1, complete genome.</title>
        <authorList>
            <person name="Zhang B."/>
        </authorList>
    </citation>
    <scope>NUCLEOTIDE SEQUENCE [LARGE SCALE GENOMIC DNA]</scope>
    <source>
        <strain evidence="9 10">BP1</strain>
    </source>
</reference>
<evidence type="ECO:0000256" key="6">
    <source>
        <dbReference type="SAM" id="MobiDB-lite"/>
    </source>
</evidence>
<evidence type="ECO:0000313" key="10">
    <source>
        <dbReference type="Proteomes" id="UP001446337"/>
    </source>
</evidence>
<accession>A0ABZ3FWE4</accession>
<proteinExistence type="predicted"/>
<evidence type="ECO:0000256" key="4">
    <source>
        <dbReference type="ARBA" id="ARBA00022989"/>
    </source>
</evidence>
<feature type="transmembrane region" description="Helical" evidence="7">
    <location>
        <begin position="324"/>
        <end position="342"/>
    </location>
</feature>
<dbReference type="InterPro" id="IPR011701">
    <property type="entry name" value="MFS"/>
</dbReference>
<keyword evidence="4 7" id="KW-1133">Transmembrane helix</keyword>
<evidence type="ECO:0000259" key="8">
    <source>
        <dbReference type="PROSITE" id="PS50850"/>
    </source>
</evidence>
<feature type="domain" description="Major facilitator superfamily (MFS) profile" evidence="8">
    <location>
        <begin position="31"/>
        <end position="440"/>
    </location>
</feature>
<feature type="transmembrane region" description="Helical" evidence="7">
    <location>
        <begin position="192"/>
        <end position="213"/>
    </location>
</feature>
<dbReference type="Proteomes" id="UP001446337">
    <property type="component" value="Chromosome"/>
</dbReference>
<feature type="transmembrane region" description="Helical" evidence="7">
    <location>
        <begin position="258"/>
        <end position="279"/>
    </location>
</feature>